<feature type="domain" description="F-box" evidence="2">
    <location>
        <begin position="203"/>
        <end position="253"/>
    </location>
</feature>
<proteinExistence type="predicted"/>
<dbReference type="KEGG" id="cim:CIMG_07706"/>
<dbReference type="Proteomes" id="UP000001261">
    <property type="component" value="Unassembled WGS sequence"/>
</dbReference>
<dbReference type="SUPFAM" id="SSF81383">
    <property type="entry name" value="F-box domain"/>
    <property type="match status" value="1"/>
</dbReference>
<name>A0A0E1RV20_COCIM</name>
<dbReference type="Pfam" id="PF24539">
    <property type="entry name" value="DUF7600"/>
    <property type="match status" value="1"/>
</dbReference>
<evidence type="ECO:0000313" key="3">
    <source>
        <dbReference type="EMBL" id="EAS28960.2"/>
    </source>
</evidence>
<dbReference type="OrthoDB" id="5273847at2759"/>
<feature type="region of interest" description="Disordered" evidence="1">
    <location>
        <begin position="693"/>
        <end position="715"/>
    </location>
</feature>
<dbReference type="RefSeq" id="XP_001240543.2">
    <property type="nucleotide sequence ID" value="XM_001240542.2"/>
</dbReference>
<dbReference type="Pfam" id="PF00646">
    <property type="entry name" value="F-box"/>
    <property type="match status" value="1"/>
</dbReference>
<evidence type="ECO:0000256" key="1">
    <source>
        <dbReference type="SAM" id="MobiDB-lite"/>
    </source>
</evidence>
<dbReference type="InParanoid" id="A0A0E1RV20"/>
<feature type="region of interest" description="Disordered" evidence="1">
    <location>
        <begin position="998"/>
        <end position="1019"/>
    </location>
</feature>
<feature type="compositionally biased region" description="Basic and acidic residues" evidence="1">
    <location>
        <begin position="706"/>
        <end position="715"/>
    </location>
</feature>
<sequence>MLQYPNTQPDSYCPFCGVILHYTPFAPIKCPFWFSAIRAVFVKGTASDTVALTGVGYLASRNILRAPVDSKSSCKDENPTVDITLFRTSDSCWGYGFHDACWRLFLACLPDIDEADIIKPLFRFFWSTECPRFSIFSLGHDYAGATEMQKRSLPGEPFKLSLFFYADPSYVPPFEDLKDLASTSQFHAQGVEHDYSSTPRERTSPLENLPVELLYMVSSYLSLKDVLGLRLLSRPFYRLLAPEELPQSFWKTRFMVPHEQDFIFPDFTTSQEDWFRLFLGVDEYLNDKSKSLPGSKNLINRKRVRGLIEPIARLLEVKIRIRGQPYGVRITPRTKYEYVCSDSQARQQLGSHLRISRIFGGQLASQDYQNQLTEGCRPVEYMVARFPTRTMEPDFPNEVRISVVKIANNKYVSGIRIARSPPAAAFPSEIGYFMPGETIIRLPDQDEIRTLEVVFSATGLRGIRFIYSSGASSPWAGQFRGEGLARGLIQLESSAEYDIIAGLDYYKIIELGLVAKNGDTAEEPNRIVSRLWSPMVPNSRNIRITPLRPSLNVRPFEPIIDMNFAGSNGWLLPMLKRVVVHMVSDFQSVVGFSFVFEKHTLSLGKTGEAELSAVIDGPGGERITNLQVLGYEFRYEQRMRGCQIGTNYSRNIVFSAIPRFPHLQKDSELLELPKNYSVTGLIATKDADDNTLQKLGLQGHPSKNHSSSESKRIRDLSQELRESQVEYDKVFAVTINVLTQGDFCTYAPFESVRRITASTGSEGRSRTPCNVSGLRFDYHDEWHCPTIVGQWMNELDAFELDQGERIEGLTVWLSTESCYRTVNPVEPGRVIAIRIDSSSKRHKIFKADNVDISLEEYKQQQYQSNLRENLTAISWILNGTFDRVRAVIQLVNPAIPPPILIPQHDVPFDQAQKLFFEITDQTSRLDKLVQMVAHVRNNEVLGVSFDYQSGCRKSMGYTDIPNLIEYSIGLTDYEDILVFEVEIWRERIIRIEFETRRSNGDPSSLEGTRKSLFRSPGNKGDWTSTWCATEAIAAKMPVKQALSCQYIFPEDAKLVGLYVACQEFSRIGGVFQSMDI</sequence>
<dbReference type="InterPro" id="IPR056021">
    <property type="entry name" value="DUF7600"/>
</dbReference>
<dbReference type="GeneID" id="4559523"/>
<dbReference type="InterPro" id="IPR036047">
    <property type="entry name" value="F-box-like_dom_sf"/>
</dbReference>
<dbReference type="OMA" id="VGQWMNE"/>
<accession>A0A0E1RV20</accession>
<dbReference type="VEuPathDB" id="FungiDB:CIMG_07706"/>
<gene>
    <name evidence="3" type="ORF">CIMG_07706</name>
</gene>
<dbReference type="EMBL" id="GG704913">
    <property type="protein sequence ID" value="EAS28960.2"/>
    <property type="molecule type" value="Genomic_DNA"/>
</dbReference>
<reference evidence="4" key="2">
    <citation type="journal article" date="2010" name="Genome Res.">
        <title>Population genomic sequencing of Coccidioides fungi reveals recent hybridization and transposon control.</title>
        <authorList>
            <person name="Neafsey D.E."/>
            <person name="Barker B.M."/>
            <person name="Sharpton T.J."/>
            <person name="Stajich J.E."/>
            <person name="Park D.J."/>
            <person name="Whiston E."/>
            <person name="Hung C.-Y."/>
            <person name="McMahan C."/>
            <person name="White J."/>
            <person name="Sykes S."/>
            <person name="Heiman D."/>
            <person name="Young S."/>
            <person name="Zeng Q."/>
            <person name="Abouelleil A."/>
            <person name="Aftuck L."/>
            <person name="Bessette D."/>
            <person name="Brown A."/>
            <person name="FitzGerald M."/>
            <person name="Lui A."/>
            <person name="Macdonald J.P."/>
            <person name="Priest M."/>
            <person name="Orbach M.J."/>
            <person name="Galgiani J.N."/>
            <person name="Kirkland T.N."/>
            <person name="Cole G.T."/>
            <person name="Birren B.W."/>
            <person name="Henn M.R."/>
            <person name="Taylor J.W."/>
            <person name="Rounsley S.D."/>
        </authorList>
    </citation>
    <scope>GENOME REANNOTATION</scope>
    <source>
        <strain evidence="4">RS</strain>
    </source>
</reference>
<organism evidence="3 4">
    <name type="scientific">Coccidioides immitis (strain RS)</name>
    <name type="common">Valley fever fungus</name>
    <dbReference type="NCBI Taxonomy" id="246410"/>
    <lineage>
        <taxon>Eukaryota</taxon>
        <taxon>Fungi</taxon>
        <taxon>Dikarya</taxon>
        <taxon>Ascomycota</taxon>
        <taxon>Pezizomycotina</taxon>
        <taxon>Eurotiomycetes</taxon>
        <taxon>Eurotiomycetidae</taxon>
        <taxon>Onygenales</taxon>
        <taxon>Onygenaceae</taxon>
        <taxon>Coccidioides</taxon>
    </lineage>
</organism>
<reference evidence="4" key="1">
    <citation type="journal article" date="2009" name="Genome Res.">
        <title>Comparative genomic analyses of the human fungal pathogens Coccidioides and their relatives.</title>
        <authorList>
            <person name="Sharpton T.J."/>
            <person name="Stajich J.E."/>
            <person name="Rounsley S.D."/>
            <person name="Gardner M.J."/>
            <person name="Wortman J.R."/>
            <person name="Jordar V.S."/>
            <person name="Maiti R."/>
            <person name="Kodira C.D."/>
            <person name="Neafsey D.E."/>
            <person name="Zeng Q."/>
            <person name="Hung C.-Y."/>
            <person name="McMahan C."/>
            <person name="Muszewska A."/>
            <person name="Grynberg M."/>
            <person name="Mandel M.A."/>
            <person name="Kellner E.M."/>
            <person name="Barker B.M."/>
            <person name="Galgiani J.N."/>
            <person name="Orbach M.J."/>
            <person name="Kirkland T.N."/>
            <person name="Cole G.T."/>
            <person name="Henn M.R."/>
            <person name="Birren B.W."/>
            <person name="Taylor J.W."/>
        </authorList>
    </citation>
    <scope>NUCLEOTIDE SEQUENCE [LARGE SCALE GENOMIC DNA]</scope>
    <source>
        <strain evidence="4">RS</strain>
    </source>
</reference>
<evidence type="ECO:0000313" key="4">
    <source>
        <dbReference type="Proteomes" id="UP000001261"/>
    </source>
</evidence>
<dbReference type="PROSITE" id="PS50181">
    <property type="entry name" value="FBOX"/>
    <property type="match status" value="1"/>
</dbReference>
<protein>
    <recommendedName>
        <fullName evidence="2">F-box domain-containing protein</fullName>
    </recommendedName>
</protein>
<keyword evidence="4" id="KW-1185">Reference proteome</keyword>
<evidence type="ECO:0000259" key="2">
    <source>
        <dbReference type="PROSITE" id="PS50181"/>
    </source>
</evidence>
<dbReference type="AlphaFoldDB" id="A0A0E1RV20"/>
<dbReference type="InterPro" id="IPR001810">
    <property type="entry name" value="F-box_dom"/>
</dbReference>